<organism evidence="2 3">
    <name type="scientific">Spirosoma radiotolerans</name>
    <dbReference type="NCBI Taxonomy" id="1379870"/>
    <lineage>
        <taxon>Bacteria</taxon>
        <taxon>Pseudomonadati</taxon>
        <taxon>Bacteroidota</taxon>
        <taxon>Cytophagia</taxon>
        <taxon>Cytophagales</taxon>
        <taxon>Cytophagaceae</taxon>
        <taxon>Spirosoma</taxon>
    </lineage>
</organism>
<proteinExistence type="predicted"/>
<evidence type="ECO:0000313" key="2">
    <source>
        <dbReference type="EMBL" id="AKD55009.1"/>
    </source>
</evidence>
<dbReference type="InterPro" id="IPR050128">
    <property type="entry name" value="Sulfate_adenylyltrnsfr_sub2"/>
</dbReference>
<dbReference type="InterPro" id="IPR014729">
    <property type="entry name" value="Rossmann-like_a/b/a_fold"/>
</dbReference>
<dbReference type="AlphaFoldDB" id="A0A0E3ZVA3"/>
<protein>
    <recommendedName>
        <fullName evidence="1">Phosphoadenosine phosphosulphate reductase domain-containing protein</fullName>
    </recommendedName>
</protein>
<evidence type="ECO:0000313" key="3">
    <source>
        <dbReference type="Proteomes" id="UP000033054"/>
    </source>
</evidence>
<gene>
    <name evidence="2" type="ORF">SD10_08935</name>
</gene>
<dbReference type="Pfam" id="PF01507">
    <property type="entry name" value="PAPS_reduct"/>
    <property type="match status" value="1"/>
</dbReference>
<sequence length="349" mass="38870">MNQLALFPQSATLAIPDVIRKALSDGATLAISISGGKDSHALLIELSRWFRQQHFNGQLFAIHADLGRAEWPQTPDFVKRICEENDVPLIVVQRAKGDLVARLEERLEATSGTGKPFWPDAQNRYCTSHNKSGPIDIELRKPFWPSAANRYCTSDSKRGPIDTALRAENPVIISAEGVRGDESSARAKKAVVEVRTGITASSTDPIRNLSAMTPAQSLFCQQKGQRVAFNWRPLLYWNEEMIWDSIGTSLAELRERQAMYKAGLYDPALRGWLAHPAYVFGNTRLSCALCVLGSKSDLTNGANHNPDLYRHYLELERAGNSTFKNGWSLSELPVTGRAKELRDEYLSGR</sequence>
<dbReference type="PANTHER" id="PTHR43196:SF2">
    <property type="entry name" value="PHOSPHOADENOSINE PHOSPHOSULFATE REDUCTASE"/>
    <property type="match status" value="1"/>
</dbReference>
<dbReference type="GO" id="GO:0003824">
    <property type="term" value="F:catalytic activity"/>
    <property type="evidence" value="ECO:0007669"/>
    <property type="project" value="InterPro"/>
</dbReference>
<dbReference type="RefSeq" id="WP_046573490.1">
    <property type="nucleotide sequence ID" value="NZ_CP010429.1"/>
</dbReference>
<evidence type="ECO:0000259" key="1">
    <source>
        <dbReference type="Pfam" id="PF01507"/>
    </source>
</evidence>
<keyword evidence="3" id="KW-1185">Reference proteome</keyword>
<name>A0A0E3ZVA3_9BACT</name>
<dbReference type="InterPro" id="IPR002500">
    <property type="entry name" value="PAPS_reduct_dom"/>
</dbReference>
<dbReference type="Proteomes" id="UP000033054">
    <property type="component" value="Chromosome"/>
</dbReference>
<dbReference type="EMBL" id="CP010429">
    <property type="protein sequence ID" value="AKD55009.1"/>
    <property type="molecule type" value="Genomic_DNA"/>
</dbReference>
<dbReference type="HOGENOM" id="CLU_794329_0_0_10"/>
<dbReference type="SUPFAM" id="SSF52402">
    <property type="entry name" value="Adenine nucleotide alpha hydrolases-like"/>
    <property type="match status" value="1"/>
</dbReference>
<dbReference type="STRING" id="1379870.SD10_08935"/>
<dbReference type="PANTHER" id="PTHR43196">
    <property type="entry name" value="SULFATE ADENYLYLTRANSFERASE SUBUNIT 2"/>
    <property type="match status" value="1"/>
</dbReference>
<feature type="domain" description="Phosphoadenosine phosphosulphate reductase" evidence="1">
    <location>
        <begin position="29"/>
        <end position="247"/>
    </location>
</feature>
<dbReference type="PATRIC" id="fig|1379870.5.peg.1948"/>
<dbReference type="OrthoDB" id="9772814at2"/>
<dbReference type="KEGG" id="srd:SD10_08935"/>
<reference evidence="2 3" key="1">
    <citation type="journal article" date="2014" name="Curr. Microbiol.">
        <title>Spirosoma radiotolerans sp. nov., a gamma-radiation-resistant bacterium isolated from gamma ray-irradiated soil.</title>
        <authorList>
            <person name="Lee J.J."/>
            <person name="Srinivasan S."/>
            <person name="Lim S."/>
            <person name="Joe M."/>
            <person name="Im S."/>
            <person name="Bae S.I."/>
            <person name="Park K.R."/>
            <person name="Han J.H."/>
            <person name="Park S.H."/>
            <person name="Joo B.M."/>
            <person name="Park S.J."/>
            <person name="Kim M.K."/>
        </authorList>
    </citation>
    <scope>NUCLEOTIDE SEQUENCE [LARGE SCALE GENOMIC DNA]</scope>
    <source>
        <strain evidence="2 3">DG5A</strain>
    </source>
</reference>
<accession>A0A0E3ZVA3</accession>
<dbReference type="Gene3D" id="3.40.50.620">
    <property type="entry name" value="HUPs"/>
    <property type="match status" value="2"/>
</dbReference>